<evidence type="ECO:0000313" key="1">
    <source>
        <dbReference type="EMBL" id="QWV96094.1"/>
    </source>
</evidence>
<name>A0ABX8JCF4_9BACT</name>
<keyword evidence="2" id="KW-1185">Reference proteome</keyword>
<dbReference type="EMBL" id="CP076724">
    <property type="protein sequence ID" value="QWV96094.1"/>
    <property type="molecule type" value="Genomic_DNA"/>
</dbReference>
<evidence type="ECO:0008006" key="3">
    <source>
        <dbReference type="Google" id="ProtNLM"/>
    </source>
</evidence>
<accession>A0ABX8JCF4</accession>
<dbReference type="Proteomes" id="UP000683493">
    <property type="component" value="Chromosome"/>
</dbReference>
<organism evidence="1 2">
    <name type="scientific">Geomonas diazotrophica</name>
    <dbReference type="NCBI Taxonomy" id="2843197"/>
    <lineage>
        <taxon>Bacteria</taxon>
        <taxon>Pseudomonadati</taxon>
        <taxon>Thermodesulfobacteriota</taxon>
        <taxon>Desulfuromonadia</taxon>
        <taxon>Geobacterales</taxon>
        <taxon>Geobacteraceae</taxon>
        <taxon>Geomonas</taxon>
    </lineage>
</organism>
<reference evidence="1 2" key="1">
    <citation type="submission" date="2021-06" db="EMBL/GenBank/DDBJ databases">
        <title>Gemonas diversity in paddy soil.</title>
        <authorList>
            <person name="Liu G."/>
        </authorList>
    </citation>
    <scope>NUCLEOTIDE SEQUENCE [LARGE SCALE GENOMIC DNA]</scope>
    <source>
        <strain evidence="1 2">RG29</strain>
    </source>
</reference>
<gene>
    <name evidence="1" type="ORF">KP005_11955</name>
</gene>
<evidence type="ECO:0000313" key="2">
    <source>
        <dbReference type="Proteomes" id="UP000683493"/>
    </source>
</evidence>
<proteinExistence type="predicted"/>
<sequence length="326" mass="37480">MNFIIQPAGGEAASSHYAKTILNPIKISDIAAHLSRSDLNKLAELHPDGVVYIWGVTRKGSNPSRWGNFVPNSVALFTGRNHLLASGVITYSIHNPRLAEDLWGTDDDGYPWEYMYFLKNILPQNIHYVELRQILGLSEVYPFRRCEVISRDNPMILEKLSLQETIDEDEDEDETATEEDYQTAVKELDPSKPLDERTSVLSRKEQSFLRKHLFRKKVTNFCGICGKEYPVELLVAGHIKPRSKCSIDEKLDYKNIVMPVCKMGCDDLYEKGYISISKGKVVSCPDKYYTDALKTYVLKIHNLHCLYHSPSNEKYFLWHETNRLKK</sequence>
<protein>
    <recommendedName>
        <fullName evidence="3">HNH endonuclease</fullName>
    </recommendedName>
</protein>